<dbReference type="Proteomes" id="UP000591535">
    <property type="component" value="Unassembled WGS sequence"/>
</dbReference>
<comment type="caution">
    <text evidence="2">The sequence shown here is derived from an EMBL/GenBank/DDBJ whole genome shotgun (WGS) entry which is preliminary data.</text>
</comment>
<dbReference type="GO" id="GO:0005929">
    <property type="term" value="C:cilium"/>
    <property type="evidence" value="ECO:0007669"/>
    <property type="project" value="TreeGrafter"/>
</dbReference>
<dbReference type="GO" id="GO:0000226">
    <property type="term" value="P:microtubule cytoskeleton organization"/>
    <property type="evidence" value="ECO:0007669"/>
    <property type="project" value="TreeGrafter"/>
</dbReference>
<accession>A0A7K8ZRQ3</accession>
<dbReference type="EMBL" id="VWZG01005119">
    <property type="protein sequence ID" value="NXG18153.1"/>
    <property type="molecule type" value="Genomic_DNA"/>
</dbReference>
<feature type="domain" description="CLASP N-terminal" evidence="1">
    <location>
        <begin position="13"/>
        <end position="173"/>
    </location>
</feature>
<evidence type="ECO:0000313" key="2">
    <source>
        <dbReference type="EMBL" id="NXG18153.1"/>
    </source>
</evidence>
<dbReference type="SUPFAM" id="SSF48371">
    <property type="entry name" value="ARM repeat"/>
    <property type="match status" value="1"/>
</dbReference>
<gene>
    <name evidence="2" type="primary">Togaram2_0</name>
    <name evidence="2" type="ORF">GRAVAR_R03307</name>
</gene>
<feature type="non-terminal residue" evidence="2">
    <location>
        <position position="212"/>
    </location>
</feature>
<organism evidence="2 3">
    <name type="scientific">Grallaria varia</name>
    <name type="common">variegated antpitta</name>
    <dbReference type="NCBI Taxonomy" id="117165"/>
    <lineage>
        <taxon>Eukaryota</taxon>
        <taxon>Metazoa</taxon>
        <taxon>Chordata</taxon>
        <taxon>Craniata</taxon>
        <taxon>Vertebrata</taxon>
        <taxon>Euteleostomi</taxon>
        <taxon>Archelosauria</taxon>
        <taxon>Archosauria</taxon>
        <taxon>Dinosauria</taxon>
        <taxon>Saurischia</taxon>
        <taxon>Theropoda</taxon>
        <taxon>Coelurosauria</taxon>
        <taxon>Aves</taxon>
        <taxon>Neognathae</taxon>
        <taxon>Neoaves</taxon>
        <taxon>Telluraves</taxon>
        <taxon>Australaves</taxon>
        <taxon>Passeriformes</taxon>
        <taxon>Formicariidae</taxon>
        <taxon>Grallaria</taxon>
    </lineage>
</organism>
<reference evidence="2 3" key="1">
    <citation type="submission" date="2019-09" db="EMBL/GenBank/DDBJ databases">
        <title>Bird 10,000 Genomes (B10K) Project - Family phase.</title>
        <authorList>
            <person name="Zhang G."/>
        </authorList>
    </citation>
    <scope>NUCLEOTIDE SEQUENCE [LARGE SCALE GENOMIC DNA]</scope>
    <source>
        <strain evidence="2">B10K-DU-001-02</strain>
        <tissue evidence="2">Muscle</tissue>
    </source>
</reference>
<dbReference type="Gene3D" id="1.25.10.10">
    <property type="entry name" value="Leucine-rich Repeat Variant"/>
    <property type="match status" value="1"/>
</dbReference>
<proteinExistence type="predicted"/>
<dbReference type="InterPro" id="IPR024395">
    <property type="entry name" value="CLASP_N_dom"/>
</dbReference>
<dbReference type="PANTHER" id="PTHR21567:SF42">
    <property type="entry name" value="TOG ARRAY REGULATOR OF AXONEMAL MICROTUBULES PROTEIN 2"/>
    <property type="match status" value="1"/>
</dbReference>
<dbReference type="GO" id="GO:0008017">
    <property type="term" value="F:microtubule binding"/>
    <property type="evidence" value="ECO:0007669"/>
    <property type="project" value="TreeGrafter"/>
</dbReference>
<keyword evidence="3" id="KW-1185">Reference proteome</keyword>
<dbReference type="InterPro" id="IPR011989">
    <property type="entry name" value="ARM-like"/>
</dbReference>
<evidence type="ECO:0000259" key="1">
    <source>
        <dbReference type="Pfam" id="PF12348"/>
    </source>
</evidence>
<dbReference type="Pfam" id="PF12348">
    <property type="entry name" value="CLASP_N"/>
    <property type="match status" value="1"/>
</dbReference>
<evidence type="ECO:0000313" key="3">
    <source>
        <dbReference type="Proteomes" id="UP000591535"/>
    </source>
</evidence>
<dbReference type="GO" id="GO:0005881">
    <property type="term" value="C:cytoplasmic microtubule"/>
    <property type="evidence" value="ECO:0007669"/>
    <property type="project" value="TreeGrafter"/>
</dbReference>
<feature type="non-terminal residue" evidence="2">
    <location>
        <position position="1"/>
    </location>
</feature>
<name>A0A7K8ZRQ3_9PASS</name>
<dbReference type="InterPro" id="IPR016024">
    <property type="entry name" value="ARM-type_fold"/>
</dbReference>
<dbReference type="PANTHER" id="PTHR21567">
    <property type="entry name" value="CLASP"/>
    <property type="match status" value="1"/>
</dbReference>
<dbReference type="AlphaFoldDB" id="A0A7K8ZRQ3"/>
<sequence length="212" mass="23927">PQQLLLSALSWLSNDDWELKEKGLHSIKFLAVSHSEVLLCRLREVSLAVTKEVTSLRSKLSHSAIVTLGELFVALRKDMDSEVDLVVQVLLQMVRDSPEFIQKAASQTLGIMVDNVTPSRAMTAFMDSGVQHRHVLVRKCVAKHLLTVLEKIGTTRLAATPVRAEKMVRVAVKLAQDCHKDTRCYGWKMLQILMDHHKFKRLLKQSVSAHDL</sequence>
<protein>
    <submittedName>
        <fullName evidence="2">TGRM2 protein</fullName>
    </submittedName>
</protein>